<protein>
    <submittedName>
        <fullName evidence="3">Uncharacterized protein</fullName>
    </submittedName>
</protein>
<proteinExistence type="predicted"/>
<dbReference type="Proteomes" id="UP000585802">
    <property type="component" value="Unassembled WGS sequence"/>
</dbReference>
<feature type="transmembrane region" description="Helical" evidence="2">
    <location>
        <begin position="26"/>
        <end position="48"/>
    </location>
</feature>
<evidence type="ECO:0000256" key="2">
    <source>
        <dbReference type="SAM" id="Phobius"/>
    </source>
</evidence>
<evidence type="ECO:0000256" key="1">
    <source>
        <dbReference type="SAM" id="MobiDB-lite"/>
    </source>
</evidence>
<accession>A0A7J4GW35</accession>
<name>A0A7J4GW35_9ARCH</name>
<dbReference type="AlphaFoldDB" id="A0A7J4GW35"/>
<evidence type="ECO:0000313" key="4">
    <source>
        <dbReference type="Proteomes" id="UP000585802"/>
    </source>
</evidence>
<feature type="compositionally biased region" description="Basic and acidic residues" evidence="1">
    <location>
        <begin position="81"/>
        <end position="91"/>
    </location>
</feature>
<comment type="caution">
    <text evidence="3">The sequence shown here is derived from an EMBL/GenBank/DDBJ whole genome shotgun (WGS) entry which is preliminary data.</text>
</comment>
<sequence>MEIDDEVKQIKVTGSKAIEVRKKMNFWARFALSGTILGTFIFLIWLLFFTELKADSRDLVNILIGAYVAVLAKSTDYWFKDKDDPEHKESETLNTNGTSL</sequence>
<keyword evidence="2" id="KW-0812">Transmembrane</keyword>
<gene>
    <name evidence="3" type="ORF">EYQ70_01870</name>
</gene>
<evidence type="ECO:0000313" key="3">
    <source>
        <dbReference type="EMBL" id="HIF37151.1"/>
    </source>
</evidence>
<keyword evidence="2" id="KW-0472">Membrane</keyword>
<reference evidence="4" key="1">
    <citation type="journal article" date="2019" name="bioRxiv">
        <title>Genome diversification in globally distributed novel marine Proteobacteria is linked to environmental adaptation.</title>
        <authorList>
            <person name="Zhou Z."/>
            <person name="Tran P.Q."/>
            <person name="Kieft K."/>
            <person name="Anantharaman K."/>
        </authorList>
    </citation>
    <scope>NUCLEOTIDE SEQUENCE [LARGE SCALE GENOMIC DNA]</scope>
</reference>
<feature type="region of interest" description="Disordered" evidence="1">
    <location>
        <begin position="81"/>
        <end position="100"/>
    </location>
</feature>
<keyword evidence="2" id="KW-1133">Transmembrane helix</keyword>
<organism evidence="3 4">
    <name type="scientific">Marine Group III euryarchaeote</name>
    <dbReference type="NCBI Taxonomy" id="2173149"/>
    <lineage>
        <taxon>Archaea</taxon>
        <taxon>Methanobacteriati</taxon>
        <taxon>Thermoplasmatota</taxon>
        <taxon>Thermoplasmata</taxon>
        <taxon>Candidatus Thermoprofundales</taxon>
    </lineage>
</organism>
<dbReference type="EMBL" id="DUCX01000032">
    <property type="protein sequence ID" value="HIF37151.1"/>
    <property type="molecule type" value="Genomic_DNA"/>
</dbReference>